<feature type="region of interest" description="Disordered" evidence="3">
    <location>
        <begin position="185"/>
        <end position="238"/>
    </location>
</feature>
<dbReference type="RefSeq" id="WP_111652271.1">
    <property type="nucleotide sequence ID" value="NZ_JACHWI010000015.1"/>
</dbReference>
<dbReference type="InterPro" id="IPR016039">
    <property type="entry name" value="Thiolase-like"/>
</dbReference>
<keyword evidence="5" id="KW-0808">Transferase</keyword>
<dbReference type="CDD" id="cd06558">
    <property type="entry name" value="crotonase-like"/>
    <property type="match status" value="1"/>
</dbReference>
<dbReference type="Gene3D" id="3.90.226.10">
    <property type="entry name" value="2-enoyl-CoA Hydratase, Chain A, domain 1"/>
    <property type="match status" value="1"/>
</dbReference>
<dbReference type="Proteomes" id="UP000249341">
    <property type="component" value="Unassembled WGS sequence"/>
</dbReference>
<dbReference type="Pfam" id="PF18313">
    <property type="entry name" value="TLP1_add_C"/>
    <property type="match status" value="1"/>
</dbReference>
<comment type="caution">
    <text evidence="5">The sequence shown here is derived from an EMBL/GenBank/DDBJ whole genome shotgun (WGS) entry which is preliminary data.</text>
</comment>
<dbReference type="PROSITE" id="PS00166">
    <property type="entry name" value="ENOYL_COA_HYDRATASE"/>
    <property type="match status" value="1"/>
</dbReference>
<dbReference type="GO" id="GO:0016746">
    <property type="term" value="F:acyltransferase activity"/>
    <property type="evidence" value="ECO:0007669"/>
    <property type="project" value="InterPro"/>
</dbReference>
<sequence>MPARQRLAMLRAVAASALPRRARPASTAADLTPPPRELKYPYAASSEINASPEAVFAVLADPARMADWLIMHTGWVGEPPAAIADGARFAQRVKLMGMPTEVRWTASGVRVPSTIWLDGTGPMGIVVGLYLSLGAVSLGAGRPGTLVRIDGGVEGGSADGPLGPMVARNLADAMTKSLARLATAVTTGTGAGRRGAASDPSRSRGPSPVPDVASAKAALAAARPRLPKPAPVRHERTGREIDAWTPVIVGVGQVSERSTDPLGADPVSLAVRALHAAEQDSGAAGLLSSADSVAYVPSVSWQYPDGAALIAAAVGARPAETVRSSTFGGDGGLRLVNDAAATIASGHASIVLVGGAEAAATAAAAEKAGRDLGWPDQPEGTAASRVVGVDREPNNEPETTAGLVAPIYLYALIESAVRGKLGLSVSDHQERITSLWSRFSQVAAGNPFAWLPEQRDAASLAAVTEENRPIAAPYPKLLTAHLQVNQATGVILCSAAAAVAAGIPQDRWVFPHAGAHATDEWFVSERASLASSPAIRAAGQAALGHAGLDNSDISHVDLYACFPSAVEIAAEELGLSLERQLTVTGGLTFAGGPGNNYSGHSIANLVPLLRSEPEAFGLANALGWYVTKHAVGVFSARPPAQLYADIDADVRMDRPPARKALESYAGPAVLEAFTVPYDRSGSPSAAVITAIAPDGSRVVRRVTDRALIDRLLSSDPLGWGLDFSAGSVSVIDTAGLYVLPAPAEPPLIVERRGPVTVLRLNRPAVRNAIDLTTARALERAVDDFEADPAARVAVLTGSDTAFCSGMDLKAAARGEYPITEGRGLLGITARPPRKPLIAAVEGAALAGGCELALAADLIVAAEDAQFGIPEVKRGLVAAAGGVLRLAQSLPRSTALELALTGAPLPARRLYDLGLVNRVTSPGKALEIAIELAQEIAANAPLAVLLSKRIVDEHRDWNTAEAFDRLSDIAGEVIGSADALEGIRAYAEGRTPQWKGF</sequence>
<dbReference type="EMBL" id="QLMJ01000015">
    <property type="protein sequence ID" value="RAK31356.1"/>
    <property type="molecule type" value="Genomic_DNA"/>
</dbReference>
<reference evidence="5 6" key="1">
    <citation type="submission" date="2018-06" db="EMBL/GenBank/DDBJ databases">
        <title>Genomic Encyclopedia of Type Strains, Phase III (KMG-III): the genomes of soil and plant-associated and newly described type strains.</title>
        <authorList>
            <person name="Whitman W."/>
        </authorList>
    </citation>
    <scope>NUCLEOTIDE SEQUENCE [LARGE SCALE GENOMIC DNA]</scope>
    <source>
        <strain evidence="5 6">CGMCC 4.7090</strain>
    </source>
</reference>
<dbReference type="Gene3D" id="3.40.47.10">
    <property type="match status" value="1"/>
</dbReference>
<proteinExistence type="inferred from homology"/>
<dbReference type="InterPro" id="IPR014748">
    <property type="entry name" value="Enoyl-CoA_hydra_C"/>
</dbReference>
<evidence type="ECO:0000256" key="1">
    <source>
        <dbReference type="ARBA" id="ARBA00005254"/>
    </source>
</evidence>
<gene>
    <name evidence="5" type="ORF">B0I29_115163</name>
</gene>
<dbReference type="Pfam" id="PF10604">
    <property type="entry name" value="Polyketide_cyc2"/>
    <property type="match status" value="1"/>
</dbReference>
<dbReference type="InterPro" id="IPR023393">
    <property type="entry name" value="START-like_dom_sf"/>
</dbReference>
<dbReference type="PANTHER" id="PTHR43802">
    <property type="entry name" value="ENOYL-COA HYDRATASE"/>
    <property type="match status" value="1"/>
</dbReference>
<dbReference type="Gene3D" id="1.10.12.10">
    <property type="entry name" value="Lyase 2-enoyl-coa Hydratase, Chain A, domain 2"/>
    <property type="match status" value="1"/>
</dbReference>
<dbReference type="Gene3D" id="2.40.50.840">
    <property type="match status" value="1"/>
</dbReference>
<dbReference type="SUPFAM" id="SSF52096">
    <property type="entry name" value="ClpP/crotonase"/>
    <property type="match status" value="1"/>
</dbReference>
<dbReference type="InterPro" id="IPR001753">
    <property type="entry name" value="Enoyl-CoA_hydra/iso"/>
</dbReference>
<evidence type="ECO:0000313" key="5">
    <source>
        <dbReference type="EMBL" id="RAK31356.1"/>
    </source>
</evidence>
<feature type="compositionally biased region" description="Low complexity" evidence="3">
    <location>
        <begin position="215"/>
        <end position="224"/>
    </location>
</feature>
<dbReference type="Pfam" id="PF00378">
    <property type="entry name" value="ECH_1"/>
    <property type="match status" value="1"/>
</dbReference>
<keyword evidence="6" id="KW-1185">Reference proteome</keyword>
<dbReference type="InterPro" id="IPR029045">
    <property type="entry name" value="ClpP/crotonase-like_dom_sf"/>
</dbReference>
<dbReference type="PANTHER" id="PTHR43802:SF1">
    <property type="entry name" value="IP11341P-RELATED"/>
    <property type="match status" value="1"/>
</dbReference>
<accession>A0A327Z551</accession>
<evidence type="ECO:0000256" key="2">
    <source>
        <dbReference type="RuleBase" id="RU003707"/>
    </source>
</evidence>
<protein>
    <submittedName>
        <fullName evidence="5">Acetyl-CoA C-acetyltransferase</fullName>
    </submittedName>
</protein>
<dbReference type="NCBIfam" id="NF006100">
    <property type="entry name" value="PRK08252.1"/>
    <property type="match status" value="1"/>
</dbReference>
<dbReference type="OrthoDB" id="4470569at2"/>
<dbReference type="CDD" id="cd07812">
    <property type="entry name" value="SRPBCC"/>
    <property type="match status" value="1"/>
</dbReference>
<evidence type="ECO:0000313" key="6">
    <source>
        <dbReference type="Proteomes" id="UP000249341"/>
    </source>
</evidence>
<dbReference type="SUPFAM" id="SSF55961">
    <property type="entry name" value="Bet v1-like"/>
    <property type="match status" value="1"/>
</dbReference>
<dbReference type="AlphaFoldDB" id="A0A327Z551"/>
<comment type="similarity">
    <text evidence="1 2">Belongs to the enoyl-CoA hydratase/isomerase family.</text>
</comment>
<feature type="domain" description="Thiolase-like protein type 1 additional C-terminal" evidence="4">
    <location>
        <begin position="652"/>
        <end position="718"/>
    </location>
</feature>
<dbReference type="InterPro" id="IPR018376">
    <property type="entry name" value="Enoyl-CoA_hyd/isom_CS"/>
</dbReference>
<dbReference type="InterPro" id="IPR019587">
    <property type="entry name" value="Polyketide_cyclase/dehydratase"/>
</dbReference>
<dbReference type="InterPro" id="IPR040771">
    <property type="entry name" value="TLP1_add_C"/>
</dbReference>
<dbReference type="SUPFAM" id="SSF53901">
    <property type="entry name" value="Thiolase-like"/>
    <property type="match status" value="2"/>
</dbReference>
<evidence type="ECO:0000256" key="3">
    <source>
        <dbReference type="SAM" id="MobiDB-lite"/>
    </source>
</evidence>
<evidence type="ECO:0000259" key="4">
    <source>
        <dbReference type="Pfam" id="PF18313"/>
    </source>
</evidence>
<dbReference type="Gene3D" id="3.30.530.20">
    <property type="match status" value="1"/>
</dbReference>
<name>A0A327Z551_9ACTN</name>
<organism evidence="5 6">
    <name type="scientific">Actinoplanes lutulentus</name>
    <dbReference type="NCBI Taxonomy" id="1287878"/>
    <lineage>
        <taxon>Bacteria</taxon>
        <taxon>Bacillati</taxon>
        <taxon>Actinomycetota</taxon>
        <taxon>Actinomycetes</taxon>
        <taxon>Micromonosporales</taxon>
        <taxon>Micromonosporaceae</taxon>
        <taxon>Actinoplanes</taxon>
    </lineage>
</organism>